<evidence type="ECO:0000313" key="2">
    <source>
        <dbReference type="EMBL" id="QDA60246.1"/>
    </source>
</evidence>
<name>A0A5B8A0B9_9BACT</name>
<evidence type="ECO:0000256" key="1">
    <source>
        <dbReference type="SAM" id="SignalP"/>
    </source>
</evidence>
<dbReference type="EMBL" id="CP040896">
    <property type="protein sequence ID" value="QDA60246.1"/>
    <property type="molecule type" value="Genomic_DNA"/>
</dbReference>
<keyword evidence="3" id="KW-1185">Reference proteome</keyword>
<proteinExistence type="predicted"/>
<feature type="chain" id="PRO_5022674544" description="DUF3300 domain-containing protein" evidence="1">
    <location>
        <begin position="27"/>
        <end position="93"/>
    </location>
</feature>
<gene>
    <name evidence="2" type="ORF">FHG12_09030</name>
</gene>
<feature type="signal peptide" evidence="1">
    <location>
        <begin position="1"/>
        <end position="26"/>
    </location>
</feature>
<evidence type="ECO:0000313" key="3">
    <source>
        <dbReference type="Proteomes" id="UP000305398"/>
    </source>
</evidence>
<organism evidence="2 3">
    <name type="scientific">Hymenobacter jejuensis</name>
    <dbReference type="NCBI Taxonomy" id="2502781"/>
    <lineage>
        <taxon>Bacteria</taxon>
        <taxon>Pseudomonadati</taxon>
        <taxon>Bacteroidota</taxon>
        <taxon>Cytophagia</taxon>
        <taxon>Cytophagales</taxon>
        <taxon>Hymenobacteraceae</taxon>
        <taxon>Hymenobacter</taxon>
    </lineage>
</organism>
<evidence type="ECO:0008006" key="4">
    <source>
        <dbReference type="Google" id="ProtNLM"/>
    </source>
</evidence>
<dbReference type="KEGG" id="hyj:FHG12_09030"/>
<keyword evidence="1" id="KW-0732">Signal</keyword>
<dbReference type="AlphaFoldDB" id="A0A5B8A0B9"/>
<reference evidence="2 3" key="1">
    <citation type="submission" date="2019-06" db="EMBL/GenBank/DDBJ databases">
        <authorList>
            <person name="Srinivasan S."/>
        </authorList>
    </citation>
    <scope>NUCLEOTIDE SEQUENCE [LARGE SCALE GENOMIC DNA]</scope>
    <source>
        <strain evidence="2 3">17J68-5</strain>
    </source>
</reference>
<dbReference type="Proteomes" id="UP000305398">
    <property type="component" value="Chromosome"/>
</dbReference>
<protein>
    <recommendedName>
        <fullName evidence="4">DUF3300 domain-containing protein</fullName>
    </recommendedName>
</protein>
<dbReference type="OrthoDB" id="887150at2"/>
<dbReference type="RefSeq" id="WP_139515424.1">
    <property type="nucleotide sequence ID" value="NZ_CP040896.1"/>
</dbReference>
<sequence>MMLKSFLAAASLTVAALALSPTSAHAQVTINIGRPAPQYVVVREAHPVKKYKYKAPKHGYYRPAGPVMLLPARPVYYAPSGHGHGHGKGKGRH</sequence>
<accession>A0A5B8A0B9</accession>